<name>A0A016WKY3_9BILA</name>
<evidence type="ECO:0000313" key="3">
    <source>
        <dbReference type="Proteomes" id="UP000024635"/>
    </source>
</evidence>
<proteinExistence type="predicted"/>
<dbReference type="EMBL" id="JARK01000244">
    <property type="protein sequence ID" value="EYC39683.1"/>
    <property type="molecule type" value="Genomic_DNA"/>
</dbReference>
<dbReference type="Proteomes" id="UP000024635">
    <property type="component" value="Unassembled WGS sequence"/>
</dbReference>
<feature type="region of interest" description="Disordered" evidence="1">
    <location>
        <begin position="83"/>
        <end position="102"/>
    </location>
</feature>
<organism evidence="2 3">
    <name type="scientific">Ancylostoma ceylanicum</name>
    <dbReference type="NCBI Taxonomy" id="53326"/>
    <lineage>
        <taxon>Eukaryota</taxon>
        <taxon>Metazoa</taxon>
        <taxon>Ecdysozoa</taxon>
        <taxon>Nematoda</taxon>
        <taxon>Chromadorea</taxon>
        <taxon>Rhabditida</taxon>
        <taxon>Rhabditina</taxon>
        <taxon>Rhabditomorpha</taxon>
        <taxon>Strongyloidea</taxon>
        <taxon>Ancylostomatidae</taxon>
        <taxon>Ancylostomatinae</taxon>
        <taxon>Ancylostoma</taxon>
    </lineage>
</organism>
<dbReference type="AlphaFoldDB" id="A0A016WKY3"/>
<comment type="caution">
    <text evidence="2">The sequence shown here is derived from an EMBL/GenBank/DDBJ whole genome shotgun (WGS) entry which is preliminary data.</text>
</comment>
<evidence type="ECO:0000313" key="2">
    <source>
        <dbReference type="EMBL" id="EYC39683.1"/>
    </source>
</evidence>
<protein>
    <submittedName>
        <fullName evidence="2">Uncharacterized protein</fullName>
    </submittedName>
</protein>
<evidence type="ECO:0000256" key="1">
    <source>
        <dbReference type="SAM" id="MobiDB-lite"/>
    </source>
</evidence>
<feature type="compositionally biased region" description="Polar residues" evidence="1">
    <location>
        <begin position="83"/>
        <end position="92"/>
    </location>
</feature>
<reference evidence="3" key="1">
    <citation type="journal article" date="2015" name="Nat. Genet.">
        <title>The genome and transcriptome of the zoonotic hookworm Ancylostoma ceylanicum identify infection-specific gene families.</title>
        <authorList>
            <person name="Schwarz E.M."/>
            <person name="Hu Y."/>
            <person name="Antoshechkin I."/>
            <person name="Miller M.M."/>
            <person name="Sternberg P.W."/>
            <person name="Aroian R.V."/>
        </authorList>
    </citation>
    <scope>NUCLEOTIDE SEQUENCE</scope>
    <source>
        <strain evidence="3">HY135</strain>
    </source>
</reference>
<accession>A0A016WKY3</accession>
<feature type="compositionally biased region" description="Basic and acidic residues" evidence="1">
    <location>
        <begin position="93"/>
        <end position="102"/>
    </location>
</feature>
<sequence>MVVTGTEKDKYRYRGSTWYVIRNDDDELNLNYADSHNLVTIHKKFRESPTSYPSTVPMRRPDIVLVRDHDQMLITNPNIIPYDSATSSTCQHSENHVTRRDA</sequence>
<gene>
    <name evidence="2" type="primary">Acey_s0644.g1070</name>
    <name evidence="2" type="ORF">Y032_0644g1070</name>
</gene>
<keyword evidence="3" id="KW-1185">Reference proteome</keyword>